<comment type="subcellular location">
    <subcellularLocation>
        <location evidence="1">Cell membrane</location>
        <topology evidence="1">Multi-pass membrane protein</topology>
    </subcellularLocation>
</comment>
<evidence type="ECO:0000259" key="9">
    <source>
        <dbReference type="PROSITE" id="PS50850"/>
    </source>
</evidence>
<reference evidence="10" key="1">
    <citation type="journal article" date="2014" name="Int. J. Syst. Evol. Microbiol.">
        <title>Complete genome sequence of Corynebacterium casei LMG S-19264T (=DSM 44701T), isolated from a smear-ripened cheese.</title>
        <authorList>
            <consortium name="US DOE Joint Genome Institute (JGI-PGF)"/>
            <person name="Walter F."/>
            <person name="Albersmeier A."/>
            <person name="Kalinowski J."/>
            <person name="Ruckert C."/>
        </authorList>
    </citation>
    <scope>NUCLEOTIDE SEQUENCE</scope>
    <source>
        <strain evidence="10">JCM 4234</strain>
    </source>
</reference>
<dbReference type="PROSITE" id="PS50850">
    <property type="entry name" value="MFS"/>
    <property type="match status" value="1"/>
</dbReference>
<evidence type="ECO:0000256" key="8">
    <source>
        <dbReference type="SAM" id="Phobius"/>
    </source>
</evidence>
<feature type="transmembrane region" description="Helical" evidence="8">
    <location>
        <begin position="201"/>
        <end position="220"/>
    </location>
</feature>
<feature type="transmembrane region" description="Helical" evidence="8">
    <location>
        <begin position="226"/>
        <end position="248"/>
    </location>
</feature>
<evidence type="ECO:0000256" key="5">
    <source>
        <dbReference type="ARBA" id="ARBA00022989"/>
    </source>
</evidence>
<comment type="caution">
    <text evidence="10">The sequence shown here is derived from an EMBL/GenBank/DDBJ whole genome shotgun (WGS) entry which is preliminary data.</text>
</comment>
<feature type="transmembrane region" description="Helical" evidence="8">
    <location>
        <begin position="52"/>
        <end position="71"/>
    </location>
</feature>
<dbReference type="EMBL" id="BMSL01000024">
    <property type="protein sequence ID" value="GGS60373.1"/>
    <property type="molecule type" value="Genomic_DNA"/>
</dbReference>
<feature type="transmembrane region" description="Helical" evidence="8">
    <location>
        <begin position="449"/>
        <end position="467"/>
    </location>
</feature>
<dbReference type="GO" id="GO:0046677">
    <property type="term" value="P:response to antibiotic"/>
    <property type="evidence" value="ECO:0007669"/>
    <property type="project" value="UniProtKB-KW"/>
</dbReference>
<keyword evidence="11" id="KW-1185">Reference proteome</keyword>
<protein>
    <recommendedName>
        <fullName evidence="9">Major facilitator superfamily (MFS) profile domain-containing protein</fullName>
    </recommendedName>
</protein>
<evidence type="ECO:0000256" key="1">
    <source>
        <dbReference type="ARBA" id="ARBA00004651"/>
    </source>
</evidence>
<dbReference type="GO" id="GO:0022857">
    <property type="term" value="F:transmembrane transporter activity"/>
    <property type="evidence" value="ECO:0007669"/>
    <property type="project" value="InterPro"/>
</dbReference>
<evidence type="ECO:0000256" key="3">
    <source>
        <dbReference type="ARBA" id="ARBA00022475"/>
    </source>
</evidence>
<feature type="transmembrane region" description="Helical" evidence="8">
    <location>
        <begin position="83"/>
        <end position="102"/>
    </location>
</feature>
<evidence type="ECO:0000256" key="7">
    <source>
        <dbReference type="ARBA" id="ARBA00023251"/>
    </source>
</evidence>
<dbReference type="Pfam" id="PF07690">
    <property type="entry name" value="MFS_1"/>
    <property type="match status" value="1"/>
</dbReference>
<feature type="transmembrane region" description="Helical" evidence="8">
    <location>
        <begin position="417"/>
        <end position="437"/>
    </location>
</feature>
<dbReference type="PANTHER" id="PTHR42718">
    <property type="entry name" value="MAJOR FACILITATOR SUPERFAMILY MULTIDRUG TRANSPORTER MFSC"/>
    <property type="match status" value="1"/>
</dbReference>
<reference evidence="10" key="2">
    <citation type="submission" date="2020-09" db="EMBL/GenBank/DDBJ databases">
        <authorList>
            <person name="Sun Q."/>
            <person name="Ohkuma M."/>
        </authorList>
    </citation>
    <scope>NUCLEOTIDE SEQUENCE</scope>
    <source>
        <strain evidence="10">JCM 4234</strain>
    </source>
</reference>
<dbReference type="PANTHER" id="PTHR42718:SF46">
    <property type="entry name" value="BLR6921 PROTEIN"/>
    <property type="match status" value="1"/>
</dbReference>
<evidence type="ECO:0000256" key="2">
    <source>
        <dbReference type="ARBA" id="ARBA00022448"/>
    </source>
</evidence>
<feature type="transmembrane region" description="Helical" evidence="8">
    <location>
        <begin position="350"/>
        <end position="369"/>
    </location>
</feature>
<feature type="transmembrane region" description="Helical" evidence="8">
    <location>
        <begin position="310"/>
        <end position="329"/>
    </location>
</feature>
<proteinExistence type="predicted"/>
<keyword evidence="7" id="KW-0046">Antibiotic resistance</keyword>
<feature type="transmembrane region" description="Helical" evidence="8">
    <location>
        <begin position="375"/>
        <end position="396"/>
    </location>
</feature>
<evidence type="ECO:0000313" key="11">
    <source>
        <dbReference type="Proteomes" id="UP000653493"/>
    </source>
</evidence>
<keyword evidence="3" id="KW-1003">Cell membrane</keyword>
<dbReference type="Proteomes" id="UP000653493">
    <property type="component" value="Unassembled WGS sequence"/>
</dbReference>
<dbReference type="InterPro" id="IPR011701">
    <property type="entry name" value="MFS"/>
</dbReference>
<name>A0A918LKF3_STRGD</name>
<dbReference type="Gene3D" id="1.20.1250.20">
    <property type="entry name" value="MFS general substrate transporter like domains"/>
    <property type="match status" value="2"/>
</dbReference>
<evidence type="ECO:0000256" key="4">
    <source>
        <dbReference type="ARBA" id="ARBA00022692"/>
    </source>
</evidence>
<keyword evidence="4 8" id="KW-0812">Transmembrane</keyword>
<dbReference type="AlphaFoldDB" id="A0A918LKF3"/>
<feature type="transmembrane region" description="Helical" evidence="8">
    <location>
        <begin position="108"/>
        <end position="128"/>
    </location>
</feature>
<keyword evidence="5 8" id="KW-1133">Transmembrane helix</keyword>
<keyword evidence="2" id="KW-0813">Transport</keyword>
<evidence type="ECO:0000256" key="6">
    <source>
        <dbReference type="ARBA" id="ARBA00023136"/>
    </source>
</evidence>
<keyword evidence="6 8" id="KW-0472">Membrane</keyword>
<dbReference type="InterPro" id="IPR036259">
    <property type="entry name" value="MFS_trans_sf"/>
</dbReference>
<dbReference type="CDD" id="cd17504">
    <property type="entry name" value="MFS_MMR_MDR_like"/>
    <property type="match status" value="1"/>
</dbReference>
<sequence>MTAPAAGAPARPGTKALLALILAVLSYSLVQTMLVPTLGILQTELDTSAAGASWAVLSSTLLASAVLTPLISRLGDSHGKRRVLLVTLALHLLGNIGAAAAWNVGSLIAFRAVQGVSLALLPLSLGLIREVLPPHRVAFGLGLTSGLVGGAAGLGLLVGGLIVDHASWRWLFVAGGALVLLALAAVVRYVPESRPSAPARLDLAGALLLGLALVCVLLGLTEGPTWGWSSSRVIGLFVGGVLFSAVFLRWERRAPHPLIDPALLLGRPIAGAHIGAFLLGATQFVFYVLVPKLAELPTGLPPEAARLVDYGFGASVTAAGLILIPGTLLGLPASSAVGRVEGRLGPRAPLALGLALSAVGGAVMALFHAREWQAVVAYGVIGTGFGFAMAALPKLIHDATPPHAIATANGINTVARTVGGAVGSQLAAAVLASRTISGTSLPDDSGFTLAFWIATAIAASGALYALMTVNRLTTGGGNGQEFIRTKKEVADQVMGE</sequence>
<organism evidence="10 11">
    <name type="scientific">Streptomyces griseoviridis</name>
    <dbReference type="NCBI Taxonomy" id="45398"/>
    <lineage>
        <taxon>Bacteria</taxon>
        <taxon>Bacillati</taxon>
        <taxon>Actinomycetota</taxon>
        <taxon>Actinomycetes</taxon>
        <taxon>Kitasatosporales</taxon>
        <taxon>Streptomycetaceae</taxon>
        <taxon>Streptomyces</taxon>
    </lineage>
</organism>
<gene>
    <name evidence="10" type="ORF">GCM10010238_56910</name>
</gene>
<evidence type="ECO:0000313" key="10">
    <source>
        <dbReference type="EMBL" id="GGS60373.1"/>
    </source>
</evidence>
<accession>A0A918LKF3</accession>
<feature type="transmembrane region" description="Helical" evidence="8">
    <location>
        <begin position="140"/>
        <end position="162"/>
    </location>
</feature>
<feature type="transmembrane region" description="Helical" evidence="8">
    <location>
        <begin position="168"/>
        <end position="189"/>
    </location>
</feature>
<feature type="domain" description="Major facilitator superfamily (MFS) profile" evidence="9">
    <location>
        <begin position="16"/>
        <end position="473"/>
    </location>
</feature>
<feature type="transmembrane region" description="Helical" evidence="8">
    <location>
        <begin position="269"/>
        <end position="290"/>
    </location>
</feature>
<dbReference type="SUPFAM" id="SSF103473">
    <property type="entry name" value="MFS general substrate transporter"/>
    <property type="match status" value="1"/>
</dbReference>
<dbReference type="GO" id="GO:0005886">
    <property type="term" value="C:plasma membrane"/>
    <property type="evidence" value="ECO:0007669"/>
    <property type="project" value="UniProtKB-SubCell"/>
</dbReference>
<dbReference type="InterPro" id="IPR020846">
    <property type="entry name" value="MFS_dom"/>
</dbReference>